<proteinExistence type="predicted"/>
<dbReference type="Gene3D" id="3.90.1150.140">
    <property type="match status" value="1"/>
</dbReference>
<evidence type="ECO:0000259" key="2">
    <source>
        <dbReference type="Pfam" id="PF07075"/>
    </source>
</evidence>
<dbReference type="InterPro" id="IPR048503">
    <property type="entry name" value="NamZ_C"/>
</dbReference>
<dbReference type="PANTHER" id="PTHR42915">
    <property type="entry name" value="HYPOTHETICAL 460 KDA PROTEIN IN FEUA-SIGW INTERGENIC REGION [PRECURSOR]"/>
    <property type="match status" value="1"/>
</dbReference>
<feature type="signal peptide" evidence="1">
    <location>
        <begin position="1"/>
        <end position="19"/>
    </location>
</feature>
<protein>
    <recommendedName>
        <fullName evidence="5">DUF1343 domain-containing protein</fullName>
    </recommendedName>
</protein>
<dbReference type="RefSeq" id="WP_296948053.1">
    <property type="nucleotide sequence ID" value="NZ_LT599021.1"/>
</dbReference>
<keyword evidence="1" id="KW-0732">Signal</keyword>
<accession>A0A212JAX7</accession>
<evidence type="ECO:0008006" key="5">
    <source>
        <dbReference type="Google" id="ProtNLM"/>
    </source>
</evidence>
<dbReference type="PIRSF" id="PIRSF016719">
    <property type="entry name" value="UCP016719"/>
    <property type="match status" value="1"/>
</dbReference>
<organism evidence="4">
    <name type="scientific">uncultured Dysgonomonas sp</name>
    <dbReference type="NCBI Taxonomy" id="206096"/>
    <lineage>
        <taxon>Bacteria</taxon>
        <taxon>Pseudomonadati</taxon>
        <taxon>Bacteroidota</taxon>
        <taxon>Bacteroidia</taxon>
        <taxon>Bacteroidales</taxon>
        <taxon>Dysgonomonadaceae</taxon>
        <taxon>Dysgonomonas</taxon>
        <taxon>environmental samples</taxon>
    </lineage>
</organism>
<name>A0A212JAX7_9BACT</name>
<evidence type="ECO:0000313" key="4">
    <source>
        <dbReference type="EMBL" id="SBV96604.1"/>
    </source>
</evidence>
<dbReference type="PANTHER" id="PTHR42915:SF1">
    <property type="entry name" value="PEPTIDOGLYCAN BETA-N-ACETYLMURAMIDASE NAMZ"/>
    <property type="match status" value="1"/>
</dbReference>
<feature type="chain" id="PRO_5012487969" description="DUF1343 domain-containing protein" evidence="1">
    <location>
        <begin position="20"/>
        <end position="387"/>
    </location>
</feature>
<dbReference type="EMBL" id="FLUL01000001">
    <property type="protein sequence ID" value="SBV96604.1"/>
    <property type="molecule type" value="Genomic_DNA"/>
</dbReference>
<reference evidence="4" key="1">
    <citation type="submission" date="2016-04" db="EMBL/GenBank/DDBJ databases">
        <authorList>
            <person name="Evans L.H."/>
            <person name="Alamgir A."/>
            <person name="Owens N."/>
            <person name="Weber N.D."/>
            <person name="Virtaneva K."/>
            <person name="Barbian K."/>
            <person name="Babar A."/>
            <person name="Rosenke K."/>
        </authorList>
    </citation>
    <scope>NUCLEOTIDE SEQUENCE</scope>
    <source>
        <strain evidence="4">86-2</strain>
    </source>
</reference>
<dbReference type="InterPro" id="IPR008302">
    <property type="entry name" value="NamZ"/>
</dbReference>
<dbReference type="Gene3D" id="3.40.50.12170">
    <property type="entry name" value="Uncharacterised protein PF07075, DUF1343"/>
    <property type="match status" value="1"/>
</dbReference>
<feature type="domain" description="Peptidoglycan beta-N-acetylmuramidase NamZ N-terminal" evidence="2">
    <location>
        <begin position="42"/>
        <end position="241"/>
    </location>
</feature>
<evidence type="ECO:0000256" key="1">
    <source>
        <dbReference type="SAM" id="SignalP"/>
    </source>
</evidence>
<dbReference type="GO" id="GO:0033922">
    <property type="term" value="F:peptidoglycan beta-N-acetylmuramidase activity"/>
    <property type="evidence" value="ECO:0007669"/>
    <property type="project" value="InterPro"/>
</dbReference>
<sequence>MKRLLNIALLLFFMANAYGQNSPTVAAELTEEYLPLLKDKRIAVLSNHTGMVGNKHLVDILVQEKVNVTSIFSPEHGFRGDADAGEHVSNSVDKKTGIPIRSLYDGNSRKPSKEAMDSFDVMLFDIQDVGLRFYTYYITMVRLMDVCAEYNKKFIVLDRPNPNGHYVDGPILDMKYKSDVGWLPIPVVHGMTLGELALMVNGEHWLSENRICDLTVVKCKNYTHKTLYELPIAPSPNLPNMKSIYLYPSTCLFEGTPVSLGRGTTYPFQVYGHPQMKGYAFSFTPKSIPGAKNPPLLNQKCYGVDLRNISDEDIYKKGIDLSYIIDAYKNLNMGDKFFTPFFEKLIGVSYVRDMIKQGKSASEIKEMWKDDVENFKDQRKPYLLYEE</sequence>
<dbReference type="InterPro" id="IPR048502">
    <property type="entry name" value="NamZ_N"/>
</dbReference>
<gene>
    <name evidence="4" type="ORF">KL86DYS2_11124</name>
</gene>
<dbReference type="Pfam" id="PF07075">
    <property type="entry name" value="NamZ_N"/>
    <property type="match status" value="1"/>
</dbReference>
<evidence type="ECO:0000259" key="3">
    <source>
        <dbReference type="Pfam" id="PF20732"/>
    </source>
</evidence>
<feature type="domain" description="Peptidoglycan beta-N-acetylmuramidase NamZ C-terminal" evidence="3">
    <location>
        <begin position="245"/>
        <end position="385"/>
    </location>
</feature>
<dbReference type="AlphaFoldDB" id="A0A212JAX7"/>
<dbReference type="Pfam" id="PF20732">
    <property type="entry name" value="NamZ_C"/>
    <property type="match status" value="1"/>
</dbReference>